<protein>
    <submittedName>
        <fullName evidence="1">Uncharacterized protein</fullName>
    </submittedName>
</protein>
<proteinExistence type="predicted"/>
<sequence length="104" mass="11964">MSSRVLNTQNNLRQVLQKKHSKNPEYSKILNDTPTVAFIIENILAVDGDFKNSNGLELKYVKNIIKKYYPNMKLTTLSSELQKSTMIETTKNPSKINTNLYKVK</sequence>
<keyword evidence="2" id="KW-1185">Reference proteome</keyword>
<name>A0ABX7CTA0_SPHMU</name>
<reference evidence="1 2" key="1">
    <citation type="submission" date="2021-01" db="EMBL/GenBank/DDBJ databases">
        <title>FDA dAtabase for Regulatory Grade micrObial Sequences (FDA-ARGOS): Supporting development and validation of Infectious Disease Dx tests.</title>
        <authorList>
            <person name="Sproer C."/>
            <person name="Gronow S."/>
            <person name="Severitt S."/>
            <person name="Schroder I."/>
            <person name="Tallon L."/>
            <person name="Sadzewicz L."/>
            <person name="Zhao X."/>
            <person name="Boylan J."/>
            <person name="Ott S."/>
            <person name="Bowen H."/>
            <person name="Vavikolanu K."/>
            <person name="Mehta A."/>
            <person name="Aluvathingal J."/>
            <person name="Nadendla S."/>
            <person name="Lowell S."/>
            <person name="Myers T."/>
            <person name="Yan Y."/>
            <person name="Sichtig H."/>
        </authorList>
    </citation>
    <scope>NUCLEOTIDE SEQUENCE [LARGE SCALE GENOMIC DNA]</scope>
    <source>
        <strain evidence="1 2">FDAARGOS_1141</strain>
    </source>
</reference>
<organism evidence="1 2">
    <name type="scientific">Sphingobacterium multivorum</name>
    <dbReference type="NCBI Taxonomy" id="28454"/>
    <lineage>
        <taxon>Bacteria</taxon>
        <taxon>Pseudomonadati</taxon>
        <taxon>Bacteroidota</taxon>
        <taxon>Sphingobacteriia</taxon>
        <taxon>Sphingobacteriales</taxon>
        <taxon>Sphingobacteriaceae</taxon>
        <taxon>Sphingobacterium</taxon>
    </lineage>
</organism>
<gene>
    <name evidence="1" type="ORF">I6I98_04645</name>
</gene>
<evidence type="ECO:0000313" key="2">
    <source>
        <dbReference type="Proteomes" id="UP000595498"/>
    </source>
</evidence>
<accession>A0ABX7CTA0</accession>
<dbReference type="EMBL" id="CP068224">
    <property type="protein sequence ID" value="QQT54550.1"/>
    <property type="molecule type" value="Genomic_DNA"/>
</dbReference>
<dbReference type="Proteomes" id="UP000595498">
    <property type="component" value="Chromosome"/>
</dbReference>
<evidence type="ECO:0000313" key="1">
    <source>
        <dbReference type="EMBL" id="QQT54550.1"/>
    </source>
</evidence>